<name>A0AAI8CJ97_9FLAO</name>
<reference evidence="4" key="1">
    <citation type="submission" date="2016-03" db="EMBL/GenBank/DDBJ databases">
        <title>Flavobacterium columnare strain B185, complete genome.</title>
        <authorList>
            <person name="Sundberg L.-R."/>
            <person name="Papponen P."/>
            <person name="Laanto E."/>
        </authorList>
    </citation>
    <scope>NUCLEOTIDE SEQUENCE [LARGE SCALE GENOMIC DNA]</scope>
    <source>
        <strain evidence="4">B185</strain>
    </source>
</reference>
<dbReference type="PANTHER" id="PTHR30373:SF2">
    <property type="entry name" value="UPF0603 PROTEIN YGCG"/>
    <property type="match status" value="1"/>
</dbReference>
<evidence type="ECO:0000313" key="3">
    <source>
        <dbReference type="EMBL" id="AMO21269.1"/>
    </source>
</evidence>
<keyword evidence="1" id="KW-0812">Transmembrane</keyword>
<dbReference type="RefSeq" id="WP_014166229.1">
    <property type="nucleotide sequence ID" value="NZ_CP010992.1"/>
</dbReference>
<dbReference type="Gene3D" id="3.10.310.50">
    <property type="match status" value="1"/>
</dbReference>
<dbReference type="PANTHER" id="PTHR30373">
    <property type="entry name" value="UPF0603 PROTEIN YGCG"/>
    <property type="match status" value="1"/>
</dbReference>
<accession>A0AAI8CJ97</accession>
<dbReference type="InterPro" id="IPR007621">
    <property type="entry name" value="TPM_dom"/>
</dbReference>
<feature type="domain" description="TPM" evidence="2">
    <location>
        <begin position="43"/>
        <end position="166"/>
    </location>
</feature>
<protein>
    <submittedName>
        <fullName evidence="3">TPM domain-containing protein</fullName>
    </submittedName>
</protein>
<dbReference type="GeneID" id="60757751"/>
<dbReference type="AlphaFoldDB" id="A0AAI8CJ97"/>
<keyword evidence="1" id="KW-0472">Membrane</keyword>
<organism evidence="3 4">
    <name type="scientific">Flavobacterium columnare</name>
    <dbReference type="NCBI Taxonomy" id="996"/>
    <lineage>
        <taxon>Bacteria</taxon>
        <taxon>Pseudomonadati</taxon>
        <taxon>Bacteroidota</taxon>
        <taxon>Flavobacteriia</taxon>
        <taxon>Flavobacteriales</taxon>
        <taxon>Flavobacteriaceae</taxon>
        <taxon>Flavobacterium</taxon>
    </lineage>
</organism>
<dbReference type="Proteomes" id="UP000304840">
    <property type="component" value="Chromosome"/>
</dbReference>
<reference evidence="3 4" key="2">
    <citation type="submission" date="2019-05" db="EMBL/GenBank/DDBJ databases">
        <authorList>
            <person name="Ravantti J.J."/>
        </authorList>
    </citation>
    <scope>NUCLEOTIDE SEQUENCE [LARGE SCALE GENOMIC DNA]</scope>
    <source>
        <strain evidence="3 4">B185</strain>
    </source>
</reference>
<evidence type="ECO:0000313" key="4">
    <source>
        <dbReference type="Proteomes" id="UP000304840"/>
    </source>
</evidence>
<sequence length="266" mass="29049">MRNTKQHISNNKLGFFLFIIFYFVSHSWAQFDIPKRPVFQTSVYDYAKVLSDNEKELLEEKLIKYSDSTTTQIVFISIETLKGENIGLLAPRWAHTWGIGQAQEDNGVILLLAKKERKIWISPGYGVEDRLTAGITGEIVRDYIVPEFKKGNYYAGLDQGVDAIIKALKGKFKGERKKKDNGADIEGVLLFIFLIIIILIIIFKNKGNGNNRGGGGGLDLVDIIILSRMGRGGSSWSSGGSWGDDGGFGGGFGGGGFSGGGAGGDW</sequence>
<proteinExistence type="predicted"/>
<gene>
    <name evidence="3" type="ORF">UN65_13920</name>
</gene>
<evidence type="ECO:0000259" key="2">
    <source>
        <dbReference type="Pfam" id="PF04536"/>
    </source>
</evidence>
<feature type="transmembrane region" description="Helical" evidence="1">
    <location>
        <begin position="185"/>
        <end position="203"/>
    </location>
</feature>
<keyword evidence="1" id="KW-1133">Transmembrane helix</keyword>
<dbReference type="Pfam" id="PF04536">
    <property type="entry name" value="TPM_phosphatase"/>
    <property type="match status" value="1"/>
</dbReference>
<dbReference type="EMBL" id="CP010992">
    <property type="protein sequence ID" value="AMO21269.1"/>
    <property type="molecule type" value="Genomic_DNA"/>
</dbReference>
<evidence type="ECO:0000256" key="1">
    <source>
        <dbReference type="SAM" id="Phobius"/>
    </source>
</evidence>